<dbReference type="Pfam" id="PF13374">
    <property type="entry name" value="TPR_10"/>
    <property type="match status" value="1"/>
</dbReference>
<gene>
    <name evidence="2" type="ORF">CC78DRAFT_594093</name>
</gene>
<accession>A0A9P4JXB3</accession>
<dbReference type="Proteomes" id="UP000800093">
    <property type="component" value="Unassembled WGS sequence"/>
</dbReference>
<dbReference type="InterPro" id="IPR011990">
    <property type="entry name" value="TPR-like_helical_dom_sf"/>
</dbReference>
<name>A0A9P4JXB3_9PLEO</name>
<dbReference type="Pfam" id="PF13424">
    <property type="entry name" value="TPR_12"/>
    <property type="match status" value="1"/>
</dbReference>
<organism evidence="2 3">
    <name type="scientific">Lojkania enalia</name>
    <dbReference type="NCBI Taxonomy" id="147567"/>
    <lineage>
        <taxon>Eukaryota</taxon>
        <taxon>Fungi</taxon>
        <taxon>Dikarya</taxon>
        <taxon>Ascomycota</taxon>
        <taxon>Pezizomycotina</taxon>
        <taxon>Dothideomycetes</taxon>
        <taxon>Pleosporomycetidae</taxon>
        <taxon>Pleosporales</taxon>
        <taxon>Pleosporales incertae sedis</taxon>
        <taxon>Lojkania</taxon>
    </lineage>
</organism>
<comment type="caution">
    <text evidence="2">The sequence shown here is derived from an EMBL/GenBank/DDBJ whole genome shotgun (WGS) entry which is preliminary data.</text>
</comment>
<dbReference type="InterPro" id="IPR053137">
    <property type="entry name" value="NLR-like"/>
</dbReference>
<dbReference type="OrthoDB" id="3925022at2759"/>
<feature type="region of interest" description="Disordered" evidence="1">
    <location>
        <begin position="264"/>
        <end position="283"/>
    </location>
</feature>
<dbReference type="PANTHER" id="PTHR46082:SF6">
    <property type="entry name" value="AAA+ ATPASE DOMAIN-CONTAINING PROTEIN-RELATED"/>
    <property type="match status" value="1"/>
</dbReference>
<evidence type="ECO:0000256" key="1">
    <source>
        <dbReference type="SAM" id="MobiDB-lite"/>
    </source>
</evidence>
<reference evidence="3" key="1">
    <citation type="journal article" date="2020" name="Stud. Mycol.">
        <title>101 Dothideomycetes genomes: A test case for predicting lifestyles and emergence of pathogens.</title>
        <authorList>
            <person name="Haridas S."/>
            <person name="Albert R."/>
            <person name="Binder M."/>
            <person name="Bloem J."/>
            <person name="LaButti K."/>
            <person name="Salamov A."/>
            <person name="Andreopoulos B."/>
            <person name="Baker S."/>
            <person name="Barry K."/>
            <person name="Bills G."/>
            <person name="Bluhm B."/>
            <person name="Cannon C."/>
            <person name="Castanera R."/>
            <person name="Culley D."/>
            <person name="Daum C."/>
            <person name="Ezra D."/>
            <person name="Gonzalez J."/>
            <person name="Henrissat B."/>
            <person name="Kuo A."/>
            <person name="Liang C."/>
            <person name="Lipzen A."/>
            <person name="Lutzoni F."/>
            <person name="Magnuson J."/>
            <person name="Mondo S."/>
            <person name="Nolan M."/>
            <person name="Ohm R."/>
            <person name="Pangilinan J."/>
            <person name="Park H.-J."/>
            <person name="Ramirez L."/>
            <person name="Alfaro M."/>
            <person name="Sun H."/>
            <person name="Tritt A."/>
            <person name="Yoshinaga Y."/>
            <person name="Zwiers L.-H."/>
            <person name="Turgeon B."/>
            <person name="Goodwin S."/>
            <person name="Spatafora J."/>
            <person name="Crous P."/>
            <person name="Grigoriev I."/>
        </authorList>
    </citation>
    <scope>NUCLEOTIDE SEQUENCE [LARGE SCALE GENOMIC DNA]</scope>
    <source>
        <strain evidence="3">CBS 304.66</strain>
    </source>
</reference>
<keyword evidence="3" id="KW-1185">Reference proteome</keyword>
<sequence>MVHWLDRERFSNMHRLVYMVSMWWLSGHDERGTWAGRAVARLEELVPHGVHERMELWMTYLPHAIYVVRLDVLADKTAKASFLDWIGRLGQYSAAEITHRRVLSFREKRLGEVYYRALASMNEVGVALYSQGKHEEAESMHRQTLLTSEKVLGKEHLNTLTTMNNWALVLGRQGKYEGAELKHRQTLATRKKVLGKKYLYMLTTTYCLASHLADQYHYAESTTLYGRTCAGFKDVLEKDHPTTCACRQHYSRMLASQEWDQLTVPPRMPRSSVNRQMGKGPKL</sequence>
<evidence type="ECO:0000313" key="2">
    <source>
        <dbReference type="EMBL" id="KAF2258667.1"/>
    </source>
</evidence>
<dbReference type="EMBL" id="ML986743">
    <property type="protein sequence ID" value="KAF2258667.1"/>
    <property type="molecule type" value="Genomic_DNA"/>
</dbReference>
<dbReference type="AlphaFoldDB" id="A0A9P4JXB3"/>
<evidence type="ECO:0000313" key="3">
    <source>
        <dbReference type="Proteomes" id="UP000800093"/>
    </source>
</evidence>
<proteinExistence type="predicted"/>
<protein>
    <recommendedName>
        <fullName evidence="4">Kinesin light chain</fullName>
    </recommendedName>
</protein>
<evidence type="ECO:0008006" key="4">
    <source>
        <dbReference type="Google" id="ProtNLM"/>
    </source>
</evidence>
<dbReference type="SUPFAM" id="SSF48452">
    <property type="entry name" value="TPR-like"/>
    <property type="match status" value="1"/>
</dbReference>
<dbReference type="PANTHER" id="PTHR46082">
    <property type="entry name" value="ATP/GTP-BINDING PROTEIN-RELATED"/>
    <property type="match status" value="1"/>
</dbReference>
<dbReference type="Gene3D" id="1.25.40.10">
    <property type="entry name" value="Tetratricopeptide repeat domain"/>
    <property type="match status" value="1"/>
</dbReference>